<feature type="compositionally biased region" description="Low complexity" evidence="1">
    <location>
        <begin position="87"/>
        <end position="105"/>
    </location>
</feature>
<feature type="region of interest" description="Disordered" evidence="1">
    <location>
        <begin position="474"/>
        <end position="519"/>
    </location>
</feature>
<evidence type="ECO:0000313" key="2">
    <source>
        <dbReference type="EMBL" id="CAL1529907.1"/>
    </source>
</evidence>
<comment type="caution">
    <text evidence="2">The sequence shown here is derived from an EMBL/GenBank/DDBJ whole genome shotgun (WGS) entry which is preliminary data.</text>
</comment>
<protein>
    <recommendedName>
        <fullName evidence="4">HMG box domain-containing protein</fullName>
    </recommendedName>
</protein>
<keyword evidence="3" id="KW-1185">Reference proteome</keyword>
<evidence type="ECO:0000256" key="1">
    <source>
        <dbReference type="SAM" id="MobiDB-lite"/>
    </source>
</evidence>
<reference evidence="2 3" key="1">
    <citation type="submission" date="2024-04" db="EMBL/GenBank/DDBJ databases">
        <authorList>
            <consortium name="Genoscope - CEA"/>
            <person name="William W."/>
        </authorList>
    </citation>
    <scope>NUCLEOTIDE SEQUENCE [LARGE SCALE GENOMIC DNA]</scope>
</reference>
<dbReference type="AlphaFoldDB" id="A0AAV2H9Q5"/>
<feature type="region of interest" description="Disordered" evidence="1">
    <location>
        <begin position="242"/>
        <end position="268"/>
    </location>
</feature>
<feature type="region of interest" description="Disordered" evidence="1">
    <location>
        <begin position="1"/>
        <end position="176"/>
    </location>
</feature>
<feature type="compositionally biased region" description="Polar residues" evidence="1">
    <location>
        <begin position="510"/>
        <end position="519"/>
    </location>
</feature>
<feature type="compositionally biased region" description="Basic and acidic residues" evidence="1">
    <location>
        <begin position="42"/>
        <end position="55"/>
    </location>
</feature>
<name>A0AAV2H9Q5_LYMST</name>
<sequence>MYSLVVNDQPHMPRDLSPSSFPSLSGTGQRRNSCGEFDTDAMDNRNLYDSDRESVKSLPVTHGGRPSSDTYPVSYATMVAAPPRYDSNNSPSSESGVASGSQNSSVDSNIMQTPTGSIDIAPQPCPNPNTTPERKPTVWKGSPRERRHSIGSSPEDKAEIECISQRNRQKSGSQEIFTREVHLENTNSEPPERAEICEGDIPTSSQLQDEDVHKTAKINSFHSEKINPFVISPLPSVLCPVSSPSASPGELGSTHASQPPKQLQSSCDKMSLEHNSLNTGHSGIELPVLHSNIPYVTMSSMTKVTGGAGRNKPVSLVLDTTKKCNSGNNTKSVVFLDKRFSNSPQDIGITFGFDLESMPDSTSPVISHSQPTSVITAVTSAVSSSQQFSHIPPLSGAANKSDLCVSSISDKSLVLKGPHIEGHCNGLILPCTAGEQSLVANSCDNRTNAHVVKMEPPSSDEGSQQVLPSVTNISTSKVGSGMSTPNQSSGSTSVGLIFSPNHPPPPISQGDVSTTSRSYNTASATTSLSLQASASKPSKVSLMATAADHSLVEVSRPVNSVKMLASSEAKFANLGPDVLKTLIPVVYGLKIEPRGGCGKLLFVPPNAVKAGVNYAEIGSFLKKKWSEISDTQKKGSNAYKTYCEDEQSTVKH</sequence>
<feature type="compositionally biased region" description="Polar residues" evidence="1">
    <location>
        <begin position="164"/>
        <end position="176"/>
    </location>
</feature>
<evidence type="ECO:0008006" key="4">
    <source>
        <dbReference type="Google" id="ProtNLM"/>
    </source>
</evidence>
<dbReference type="Proteomes" id="UP001497497">
    <property type="component" value="Unassembled WGS sequence"/>
</dbReference>
<feature type="compositionally biased region" description="Polar residues" evidence="1">
    <location>
        <begin position="254"/>
        <end position="268"/>
    </location>
</feature>
<feature type="compositionally biased region" description="Polar residues" evidence="1">
    <location>
        <begin position="17"/>
        <end position="32"/>
    </location>
</feature>
<gene>
    <name evidence="2" type="ORF">GSLYS_00004040001</name>
</gene>
<organism evidence="2 3">
    <name type="scientific">Lymnaea stagnalis</name>
    <name type="common">Great pond snail</name>
    <name type="synonym">Helix stagnalis</name>
    <dbReference type="NCBI Taxonomy" id="6523"/>
    <lineage>
        <taxon>Eukaryota</taxon>
        <taxon>Metazoa</taxon>
        <taxon>Spiralia</taxon>
        <taxon>Lophotrochozoa</taxon>
        <taxon>Mollusca</taxon>
        <taxon>Gastropoda</taxon>
        <taxon>Heterobranchia</taxon>
        <taxon>Euthyneura</taxon>
        <taxon>Panpulmonata</taxon>
        <taxon>Hygrophila</taxon>
        <taxon>Lymnaeoidea</taxon>
        <taxon>Lymnaeidae</taxon>
        <taxon>Lymnaea</taxon>
    </lineage>
</organism>
<dbReference type="EMBL" id="CAXITT010000058">
    <property type="protein sequence ID" value="CAL1529907.1"/>
    <property type="molecule type" value="Genomic_DNA"/>
</dbReference>
<accession>A0AAV2H9Q5</accession>
<evidence type="ECO:0000313" key="3">
    <source>
        <dbReference type="Proteomes" id="UP001497497"/>
    </source>
</evidence>
<feature type="compositionally biased region" description="Polar residues" evidence="1">
    <location>
        <begin position="106"/>
        <end position="116"/>
    </location>
</feature>
<feature type="compositionally biased region" description="Polar residues" evidence="1">
    <location>
        <begin position="474"/>
        <end position="494"/>
    </location>
</feature>
<proteinExistence type="predicted"/>